<feature type="region of interest" description="Disordered" evidence="1">
    <location>
        <begin position="200"/>
        <end position="255"/>
    </location>
</feature>
<dbReference type="OrthoDB" id="9786141at2"/>
<dbReference type="Pfam" id="PF00293">
    <property type="entry name" value="NUDIX"/>
    <property type="match status" value="1"/>
</dbReference>
<dbReference type="Gene3D" id="3.90.79.10">
    <property type="entry name" value="Nucleoside Triphosphate Pyrophosphohydrolase"/>
    <property type="match status" value="1"/>
</dbReference>
<dbReference type="Proteomes" id="UP000247569">
    <property type="component" value="Unassembled WGS sequence"/>
</dbReference>
<dbReference type="PROSITE" id="PS51462">
    <property type="entry name" value="NUDIX"/>
    <property type="match status" value="1"/>
</dbReference>
<dbReference type="InterPro" id="IPR000086">
    <property type="entry name" value="NUDIX_hydrolase_dom"/>
</dbReference>
<dbReference type="Gene3D" id="1.10.10.10">
    <property type="entry name" value="Winged helix-like DNA-binding domain superfamily/Winged helix DNA-binding domain"/>
    <property type="match status" value="1"/>
</dbReference>
<comment type="caution">
    <text evidence="3">The sequence shown here is derived from an EMBL/GenBank/DDBJ whole genome shotgun (WGS) entry which is preliminary data.</text>
</comment>
<dbReference type="SUPFAM" id="SSF55811">
    <property type="entry name" value="Nudix"/>
    <property type="match status" value="1"/>
</dbReference>
<dbReference type="Pfam" id="PF21906">
    <property type="entry name" value="WHD_NrtR"/>
    <property type="match status" value="1"/>
</dbReference>
<protein>
    <submittedName>
        <fullName evidence="3">8-oxo-dGTP diphosphatase</fullName>
    </submittedName>
</protein>
<dbReference type="InterPro" id="IPR015797">
    <property type="entry name" value="NUDIX_hydrolase-like_dom_sf"/>
</dbReference>
<evidence type="ECO:0000313" key="4">
    <source>
        <dbReference type="Proteomes" id="UP000247569"/>
    </source>
</evidence>
<evidence type="ECO:0000259" key="2">
    <source>
        <dbReference type="PROSITE" id="PS51462"/>
    </source>
</evidence>
<dbReference type="RefSeq" id="WP_051187044.1">
    <property type="nucleotide sequence ID" value="NZ_QJKF01000002.1"/>
</dbReference>
<dbReference type="SUPFAM" id="SSF46785">
    <property type="entry name" value="Winged helix' DNA-binding domain"/>
    <property type="match status" value="1"/>
</dbReference>
<feature type="compositionally biased region" description="Low complexity" evidence="1">
    <location>
        <begin position="231"/>
        <end position="248"/>
    </location>
</feature>
<dbReference type="PANTHER" id="PTHR43736">
    <property type="entry name" value="ADP-RIBOSE PYROPHOSPHATASE"/>
    <property type="match status" value="1"/>
</dbReference>
<gene>
    <name evidence="3" type="ORF">DFR70_102770</name>
</gene>
<organism evidence="3 4">
    <name type="scientific">Nocardia tenerifensis</name>
    <dbReference type="NCBI Taxonomy" id="228006"/>
    <lineage>
        <taxon>Bacteria</taxon>
        <taxon>Bacillati</taxon>
        <taxon>Actinomycetota</taxon>
        <taxon>Actinomycetes</taxon>
        <taxon>Mycobacteriales</taxon>
        <taxon>Nocardiaceae</taxon>
        <taxon>Nocardia</taxon>
    </lineage>
</organism>
<keyword evidence="4" id="KW-1185">Reference proteome</keyword>
<evidence type="ECO:0000256" key="1">
    <source>
        <dbReference type="SAM" id="MobiDB-lite"/>
    </source>
</evidence>
<accession>A0A318K806</accession>
<dbReference type="InterPro" id="IPR054105">
    <property type="entry name" value="WHD_NrtR"/>
</dbReference>
<name>A0A318K806_9NOCA</name>
<evidence type="ECO:0000313" key="3">
    <source>
        <dbReference type="EMBL" id="PXX69083.1"/>
    </source>
</evidence>
<dbReference type="CDD" id="cd18873">
    <property type="entry name" value="NUDIX_NadM_like"/>
    <property type="match status" value="1"/>
</dbReference>
<dbReference type="AlphaFoldDB" id="A0A318K806"/>
<proteinExistence type="predicted"/>
<dbReference type="InterPro" id="IPR036390">
    <property type="entry name" value="WH_DNA-bd_sf"/>
</dbReference>
<feature type="domain" description="Nudix hydrolase" evidence="2">
    <location>
        <begin position="5"/>
        <end position="148"/>
    </location>
</feature>
<dbReference type="InterPro" id="IPR036388">
    <property type="entry name" value="WH-like_DNA-bd_sf"/>
</dbReference>
<dbReference type="EMBL" id="QJKF01000002">
    <property type="protein sequence ID" value="PXX69083.1"/>
    <property type="molecule type" value="Genomic_DNA"/>
</dbReference>
<sequence>MIERNWRATEVAVAVDLAVLTVRDDSLQILMVERGTDPWRGAAALPGGFLDDNREDLDAAAERELAEETGLELDRAHLEQLRTYGAPNRDPRRRVVTVCYLAFIPDLPPPVAGGDARAAAWTPVASLLSPDTELAFDHKRIVADAVERTRSKLEYTTLATRFCPPEFTITELRRVYEIVWGQTLDQRNFHRKITAAKGALIPTGQQTTRNGGRPATLYRPGPESVLHPAIPRKGNPSSGNGGNPRSRSAVPSVEK</sequence>
<reference evidence="3 4" key="1">
    <citation type="submission" date="2018-05" db="EMBL/GenBank/DDBJ databases">
        <title>Genomic Encyclopedia of Type Strains, Phase IV (KMG-IV): sequencing the most valuable type-strain genomes for metagenomic binning, comparative biology and taxonomic classification.</title>
        <authorList>
            <person name="Goeker M."/>
        </authorList>
    </citation>
    <scope>NUCLEOTIDE SEQUENCE [LARGE SCALE GENOMIC DNA]</scope>
    <source>
        <strain evidence="3 4">DSM 44704</strain>
    </source>
</reference>
<dbReference type="PANTHER" id="PTHR43736:SF4">
    <property type="entry name" value="SLR1690 PROTEIN"/>
    <property type="match status" value="1"/>
</dbReference>